<gene>
    <name evidence="1" type="ORF">HXA33_13195</name>
</gene>
<dbReference type="Proteomes" id="UP001057753">
    <property type="component" value="Unassembled WGS sequence"/>
</dbReference>
<organism evidence="1 2">
    <name type="scientific">Salipaludibacillus agaradhaerens</name>
    <name type="common">Bacillus agaradhaerens</name>
    <dbReference type="NCBI Taxonomy" id="76935"/>
    <lineage>
        <taxon>Bacteria</taxon>
        <taxon>Bacillati</taxon>
        <taxon>Bacillota</taxon>
        <taxon>Bacilli</taxon>
        <taxon>Bacillales</taxon>
        <taxon>Bacillaceae</taxon>
    </lineage>
</organism>
<dbReference type="AlphaFoldDB" id="A0A9Q4FZJ7"/>
<reference evidence="1" key="1">
    <citation type="submission" date="2020-06" db="EMBL/GenBank/DDBJ databases">
        <title>Insight into the genomes of haloalkaliphilic bacilli from Kenyan soda lakes.</title>
        <authorList>
            <person name="Mwirichia R."/>
            <person name="Villamizar G.C."/>
            <person name="Poehlein A."/>
            <person name="Mugweru J."/>
            <person name="Kipnyargis A."/>
            <person name="Kiplimo D."/>
            <person name="Orwa P."/>
            <person name="Daniel R."/>
        </authorList>
    </citation>
    <scope>NUCLEOTIDE SEQUENCE</scope>
    <source>
        <strain evidence="1">B1096_S55</strain>
    </source>
</reference>
<evidence type="ECO:0000313" key="2">
    <source>
        <dbReference type="Proteomes" id="UP001057753"/>
    </source>
</evidence>
<dbReference type="EMBL" id="JABXYM010000001">
    <property type="protein sequence ID" value="MCR6097501.1"/>
    <property type="molecule type" value="Genomic_DNA"/>
</dbReference>
<keyword evidence="2" id="KW-1185">Reference proteome</keyword>
<evidence type="ECO:0000313" key="1">
    <source>
        <dbReference type="EMBL" id="MCR6097501.1"/>
    </source>
</evidence>
<proteinExistence type="predicted"/>
<name>A0A9Q4FZJ7_SALAG</name>
<accession>A0A9Q4FZJ7</accession>
<sequence length="340" mass="38532">MATIKRNAPCPCGSGKKYKKCCLLKVQAAPAFSPLDRKAFNELLPRVFDYSKQFDDVLQPVYEKYVASFNILPAKDAKVFSQLMFHWLLFSYPLLDGNKTVLASYIDTYTHTYSETFQRFLQKWETLTPAFYNVTYADKNTMVIEHAFNKDALTLGKTPASADLHENDSVIGYLYPAPDGHALGNDALGVPAYLASKFLSIWPTMVQVLKNNADEATLFDRHFPEVLHSIAVFVAKGDALHNEEKLPESSQAVLTLLYDKLDWEHVSYPIFLETKARWITYTLEEKPRIQKPETYAAALHYWLGKHLQTDAALSQKAVADLYSVSSGTVGTRYKSLNEQF</sequence>
<dbReference type="SUPFAM" id="SSF103642">
    <property type="entry name" value="Sec-C motif"/>
    <property type="match status" value="1"/>
</dbReference>
<dbReference type="RefSeq" id="WP_257821891.1">
    <property type="nucleotide sequence ID" value="NZ_JABXYM010000001.1"/>
</dbReference>
<protein>
    <submittedName>
        <fullName evidence="1">SEC-C domain-containing protein</fullName>
    </submittedName>
</protein>
<dbReference type="Pfam" id="PF02810">
    <property type="entry name" value="SEC-C"/>
    <property type="match status" value="1"/>
</dbReference>
<dbReference type="Gene3D" id="3.10.450.50">
    <property type="match status" value="1"/>
</dbReference>
<comment type="caution">
    <text evidence="1">The sequence shown here is derived from an EMBL/GenBank/DDBJ whole genome shotgun (WGS) entry which is preliminary data.</text>
</comment>
<dbReference type="InterPro" id="IPR004027">
    <property type="entry name" value="SEC_C_motif"/>
</dbReference>